<reference evidence="6" key="1">
    <citation type="submission" date="2020-05" db="EMBL/GenBank/DDBJ databases">
        <authorList>
            <person name="Chiriac C."/>
            <person name="Salcher M."/>
            <person name="Ghai R."/>
            <person name="Kavagutti S V."/>
        </authorList>
    </citation>
    <scope>NUCLEOTIDE SEQUENCE</scope>
</reference>
<protein>
    <submittedName>
        <fullName evidence="6">Unannotated protein</fullName>
    </submittedName>
</protein>
<evidence type="ECO:0000256" key="4">
    <source>
        <dbReference type="ARBA" id="ARBA00023136"/>
    </source>
</evidence>
<evidence type="ECO:0000256" key="2">
    <source>
        <dbReference type="ARBA" id="ARBA00022692"/>
    </source>
</evidence>
<dbReference type="InterPro" id="IPR032808">
    <property type="entry name" value="DoxX"/>
</dbReference>
<dbReference type="Pfam" id="PF13564">
    <property type="entry name" value="DoxX_2"/>
    <property type="match status" value="1"/>
</dbReference>
<sequence>MSSAAVFFSVVTALVMLASGAYDFTMPQKVLILMDRLGHRPNFVRTLGFLKVLGGLGLLVGLVFGFIGVLAALGLVAYFILAIRAHAKLGDSGAETLPAAAMFILSALTLITNLFA</sequence>
<feature type="transmembrane region" description="Helical" evidence="5">
    <location>
        <begin position="56"/>
        <end position="81"/>
    </location>
</feature>
<dbReference type="AlphaFoldDB" id="A0A6J6GPM3"/>
<organism evidence="6">
    <name type="scientific">freshwater metagenome</name>
    <dbReference type="NCBI Taxonomy" id="449393"/>
    <lineage>
        <taxon>unclassified sequences</taxon>
        <taxon>metagenomes</taxon>
        <taxon>ecological metagenomes</taxon>
    </lineage>
</organism>
<evidence type="ECO:0000256" key="1">
    <source>
        <dbReference type="ARBA" id="ARBA00004141"/>
    </source>
</evidence>
<keyword evidence="2 5" id="KW-0812">Transmembrane</keyword>
<feature type="transmembrane region" description="Helical" evidence="5">
    <location>
        <begin position="93"/>
        <end position="115"/>
    </location>
</feature>
<comment type="subcellular location">
    <subcellularLocation>
        <location evidence="1">Membrane</location>
        <topology evidence="1">Multi-pass membrane protein</topology>
    </subcellularLocation>
</comment>
<keyword evidence="3 5" id="KW-1133">Transmembrane helix</keyword>
<dbReference type="GO" id="GO:0016020">
    <property type="term" value="C:membrane"/>
    <property type="evidence" value="ECO:0007669"/>
    <property type="project" value="UniProtKB-SubCell"/>
</dbReference>
<name>A0A6J6GPM3_9ZZZZ</name>
<evidence type="ECO:0000256" key="5">
    <source>
        <dbReference type="SAM" id="Phobius"/>
    </source>
</evidence>
<proteinExistence type="predicted"/>
<keyword evidence="4 5" id="KW-0472">Membrane</keyword>
<gene>
    <name evidence="6" type="ORF">UFOPK1827_00767</name>
</gene>
<evidence type="ECO:0000256" key="3">
    <source>
        <dbReference type="ARBA" id="ARBA00022989"/>
    </source>
</evidence>
<accession>A0A6J6GPM3</accession>
<dbReference type="EMBL" id="CAEZUO010000027">
    <property type="protein sequence ID" value="CAB4603146.1"/>
    <property type="molecule type" value="Genomic_DNA"/>
</dbReference>
<evidence type="ECO:0000313" key="6">
    <source>
        <dbReference type="EMBL" id="CAB4603146.1"/>
    </source>
</evidence>